<dbReference type="GO" id="GO:0009251">
    <property type="term" value="P:glucan catabolic process"/>
    <property type="evidence" value="ECO:0007669"/>
    <property type="project" value="TreeGrafter"/>
</dbReference>
<keyword evidence="4 10" id="KW-0732">Signal</keyword>
<keyword evidence="14" id="KW-1185">Reference proteome</keyword>
<dbReference type="InterPro" id="IPR001764">
    <property type="entry name" value="Glyco_hydro_3_N"/>
</dbReference>
<reference evidence="13 14" key="1">
    <citation type="submission" date="2019-07" db="EMBL/GenBank/DDBJ databases">
        <title>Whole genome shotgun sequence of Cellulomonas xylanilytica NBRC 101102.</title>
        <authorList>
            <person name="Hosoyama A."/>
            <person name="Uohara A."/>
            <person name="Ohji S."/>
            <person name="Ichikawa N."/>
        </authorList>
    </citation>
    <scope>NUCLEOTIDE SEQUENCE [LARGE SCALE GENOMIC DNA]</scope>
    <source>
        <strain evidence="13 14">NBRC 101102</strain>
    </source>
</reference>
<comment type="catalytic activity">
    <reaction evidence="1">
        <text>Hydrolysis of terminal, non-reducing beta-D-glucosyl residues with release of beta-D-glucose.</text>
        <dbReference type="EC" id="3.2.1.21"/>
    </reaction>
</comment>
<dbReference type="PRINTS" id="PR00133">
    <property type="entry name" value="GLHYDRLASE3"/>
</dbReference>
<dbReference type="InterPro" id="IPR017853">
    <property type="entry name" value="GH"/>
</dbReference>
<dbReference type="InterPro" id="IPR013783">
    <property type="entry name" value="Ig-like_fold"/>
</dbReference>
<dbReference type="InterPro" id="IPR036962">
    <property type="entry name" value="Glyco_hydro_3_N_sf"/>
</dbReference>
<dbReference type="Pfam" id="PF00041">
    <property type="entry name" value="fn3"/>
    <property type="match status" value="2"/>
</dbReference>
<dbReference type="CDD" id="cd00063">
    <property type="entry name" value="FN3"/>
    <property type="match status" value="1"/>
</dbReference>
<evidence type="ECO:0000256" key="8">
    <source>
        <dbReference type="ARBA" id="ARBA00023326"/>
    </source>
</evidence>
<dbReference type="PROSITE" id="PS50853">
    <property type="entry name" value="FN3"/>
    <property type="match status" value="2"/>
</dbReference>
<dbReference type="AlphaFoldDB" id="A0A510VAN7"/>
<dbReference type="EMBL" id="BJUB01000013">
    <property type="protein sequence ID" value="GEK23041.1"/>
    <property type="molecule type" value="Genomic_DNA"/>
</dbReference>
<feature type="chain" id="PRO_5021917652" description="beta-glucosidase" evidence="10">
    <location>
        <begin position="24"/>
        <end position="898"/>
    </location>
</feature>
<dbReference type="SUPFAM" id="SSF51445">
    <property type="entry name" value="(Trans)glycosidases"/>
    <property type="match status" value="1"/>
</dbReference>
<evidence type="ECO:0000256" key="5">
    <source>
        <dbReference type="ARBA" id="ARBA00022801"/>
    </source>
</evidence>
<keyword evidence="5 9" id="KW-0378">Hydrolase</keyword>
<evidence type="ECO:0000313" key="13">
    <source>
        <dbReference type="EMBL" id="GEK23041.1"/>
    </source>
</evidence>
<evidence type="ECO:0000313" key="14">
    <source>
        <dbReference type="Proteomes" id="UP000321118"/>
    </source>
</evidence>
<dbReference type="Gene3D" id="2.60.40.290">
    <property type="match status" value="1"/>
</dbReference>
<dbReference type="InterPro" id="IPR051915">
    <property type="entry name" value="Cellulose_Degrad_GH3"/>
</dbReference>
<dbReference type="SMART" id="SM00637">
    <property type="entry name" value="CBD_II"/>
    <property type="match status" value="1"/>
</dbReference>
<feature type="signal peptide" evidence="10">
    <location>
        <begin position="1"/>
        <end position="23"/>
    </location>
</feature>
<dbReference type="InterPro" id="IPR003961">
    <property type="entry name" value="FN3_dom"/>
</dbReference>
<dbReference type="Gene3D" id="3.20.20.300">
    <property type="entry name" value="Glycoside hydrolase, family 3, N-terminal domain"/>
    <property type="match status" value="1"/>
</dbReference>
<comment type="caution">
    <text evidence="13">The sequence shown here is derived from an EMBL/GenBank/DDBJ whole genome shotgun (WGS) entry which is preliminary data.</text>
</comment>
<dbReference type="PANTHER" id="PTHR30620:SF16">
    <property type="entry name" value="LYSOSOMAL BETA GLUCOSIDASE"/>
    <property type="match status" value="1"/>
</dbReference>
<dbReference type="SUPFAM" id="SSF52279">
    <property type="entry name" value="Beta-D-glucan exohydrolase, C-terminal domain"/>
    <property type="match status" value="1"/>
</dbReference>
<evidence type="ECO:0000256" key="2">
    <source>
        <dbReference type="ARBA" id="ARBA00005336"/>
    </source>
</evidence>
<evidence type="ECO:0000256" key="4">
    <source>
        <dbReference type="ARBA" id="ARBA00022729"/>
    </source>
</evidence>
<evidence type="ECO:0000259" key="11">
    <source>
        <dbReference type="PROSITE" id="PS50853"/>
    </source>
</evidence>
<evidence type="ECO:0000256" key="9">
    <source>
        <dbReference type="RuleBase" id="RU361161"/>
    </source>
</evidence>
<dbReference type="SMART" id="SM00060">
    <property type="entry name" value="FN3"/>
    <property type="match status" value="2"/>
</dbReference>
<sequence length="898" mass="90954">MALAVALTASGLGVALAGSPAQASGAPYQDATLPTATRVADLLGRMTLDEKIGQMTQAERAVVSPSDMTTYRLGSVLSGGGSAPSSNTTAGWADLYDGLQRGAMATPLQIPMLYGIDAVHGNNNALGATIYPHNIGLGATRDSALVQDIGRAVAEEVSATGVDWTFAPCLCVARDDRWGRTYESFGEDPAIPSSMATMVTGFQGERLGGPASVLATAKHYLGDGGTALGDDQGDVRATEAELRAIHLPPFRAAIDKGVGSVMVSYSSWNGVKMHGNRYLLTDVLKGELGFDGIVVSDWAAIDQLDGARGFTAQEVVTSVNAGIDMVMVPNEYRTFLTYLRQGVQNGAIPTARVDDAVSRILTQKFDLGLFERPYADRSYASTVGSAAHRTLARTAVQKSQVILKNTGVLPLATTGGKVCVAGRNANDIGNQSGGWTLSWQGASGATVPGTTILQGIQQVLAGGRTTTFAADASNVDASCSVAVAVIGETPYAEGQGDRPSGLSLDATDTAALQRIRTSGVPTVAVLVSGRPLDISGVLPWVSAFDAAWLPGSEGAGVADVLFGTVAPTGKLPVTWPASATQQPVNAGDGQTPLFPLGAGLTWSTGGGDVTAPSAPTGLTVSGTTTTTASLAWTASTDAVGVTGYDVLRGGTLVGTTAGTTFTDTGLAPGTAYSYAVRARDAAGNVSSTSATATATTASAPVDTTAPTVPAGLTAGTTTTTSVPLSWAAATDDVGVTGYDVYRGTTRVATATGTRYTDTGLAASTAYSYTVRARDAAGNVSAASAAVTATTQPGSTGTATACTATWRTDNSWGSGFTATVTVRSTGTAPLRGWQVTWAWPAGAQLANGWNAAFTRSGGTQTAANQPYNGSLAPSASTSFGLHGTTTSGAPAPVLTCVGS</sequence>
<organism evidence="13 14">
    <name type="scientific">Cellulomonas xylanilytica</name>
    <dbReference type="NCBI Taxonomy" id="233583"/>
    <lineage>
        <taxon>Bacteria</taxon>
        <taxon>Bacillati</taxon>
        <taxon>Actinomycetota</taxon>
        <taxon>Actinomycetes</taxon>
        <taxon>Micrococcales</taxon>
        <taxon>Cellulomonadaceae</taxon>
        <taxon>Cellulomonas</taxon>
    </lineage>
</organism>
<dbReference type="GO" id="GO:0008422">
    <property type="term" value="F:beta-glucosidase activity"/>
    <property type="evidence" value="ECO:0007669"/>
    <property type="project" value="UniProtKB-EC"/>
</dbReference>
<proteinExistence type="inferred from homology"/>
<keyword evidence="7 9" id="KW-0326">Glycosidase</keyword>
<dbReference type="InterPro" id="IPR036881">
    <property type="entry name" value="Glyco_hydro_3_C_sf"/>
</dbReference>
<dbReference type="PROSITE" id="PS51173">
    <property type="entry name" value="CBM2"/>
    <property type="match status" value="1"/>
</dbReference>
<dbReference type="SUPFAM" id="SSF49265">
    <property type="entry name" value="Fibronectin type III"/>
    <property type="match status" value="1"/>
</dbReference>
<dbReference type="Pfam" id="PF00933">
    <property type="entry name" value="Glyco_hydro_3"/>
    <property type="match status" value="1"/>
</dbReference>
<accession>A0A510VAN7</accession>
<dbReference type="InterPro" id="IPR012291">
    <property type="entry name" value="CBM2_carb-bd_dom_sf"/>
</dbReference>
<keyword evidence="8" id="KW-0624">Polysaccharide degradation</keyword>
<dbReference type="Proteomes" id="UP000321118">
    <property type="component" value="Unassembled WGS sequence"/>
</dbReference>
<dbReference type="PROSITE" id="PS00775">
    <property type="entry name" value="GLYCOSYL_HYDROL_F3"/>
    <property type="match status" value="1"/>
</dbReference>
<dbReference type="InterPro" id="IPR001919">
    <property type="entry name" value="CBD2"/>
</dbReference>
<dbReference type="InterPro" id="IPR036116">
    <property type="entry name" value="FN3_sf"/>
</dbReference>
<dbReference type="Pfam" id="PF00553">
    <property type="entry name" value="CBM_2"/>
    <property type="match status" value="1"/>
</dbReference>
<dbReference type="Gene3D" id="3.40.50.1700">
    <property type="entry name" value="Glycoside hydrolase family 3 C-terminal domain"/>
    <property type="match status" value="1"/>
</dbReference>
<name>A0A510VAN7_9CELL</name>
<evidence type="ECO:0000256" key="1">
    <source>
        <dbReference type="ARBA" id="ARBA00000448"/>
    </source>
</evidence>
<dbReference type="FunFam" id="2.60.40.10:FF:001114">
    <property type="entry name" value="Chitinase A1"/>
    <property type="match status" value="1"/>
</dbReference>
<gene>
    <name evidence="13" type="ORF">CXY01_35610</name>
</gene>
<feature type="domain" description="Fibronectin type-III" evidence="11">
    <location>
        <begin position="614"/>
        <end position="699"/>
    </location>
</feature>
<dbReference type="Gene3D" id="2.60.40.10">
    <property type="entry name" value="Immunoglobulins"/>
    <property type="match status" value="2"/>
</dbReference>
<dbReference type="EC" id="3.2.1.21" evidence="3"/>
<protein>
    <recommendedName>
        <fullName evidence="3">beta-glucosidase</fullName>
        <ecNumber evidence="3">3.2.1.21</ecNumber>
    </recommendedName>
</protein>
<dbReference type="InterPro" id="IPR019800">
    <property type="entry name" value="Glyco_hydro_3_AS"/>
</dbReference>
<keyword evidence="6" id="KW-0119">Carbohydrate metabolism</keyword>
<dbReference type="SUPFAM" id="SSF49384">
    <property type="entry name" value="Carbohydrate-binding domain"/>
    <property type="match status" value="1"/>
</dbReference>
<evidence type="ECO:0000256" key="6">
    <source>
        <dbReference type="ARBA" id="ARBA00023277"/>
    </source>
</evidence>
<dbReference type="InterPro" id="IPR002772">
    <property type="entry name" value="Glyco_hydro_3_C"/>
</dbReference>
<feature type="domain" description="Fibronectin type-III" evidence="11">
    <location>
        <begin position="708"/>
        <end position="793"/>
    </location>
</feature>
<dbReference type="PANTHER" id="PTHR30620">
    <property type="entry name" value="PERIPLASMIC BETA-GLUCOSIDASE-RELATED"/>
    <property type="match status" value="1"/>
</dbReference>
<dbReference type="InterPro" id="IPR008965">
    <property type="entry name" value="CBM2/CBM3_carb-bd_dom_sf"/>
</dbReference>
<comment type="similarity">
    <text evidence="2 9">Belongs to the glycosyl hydrolase 3 family.</text>
</comment>
<dbReference type="Pfam" id="PF01915">
    <property type="entry name" value="Glyco_hydro_3_C"/>
    <property type="match status" value="1"/>
</dbReference>
<evidence type="ECO:0000259" key="12">
    <source>
        <dbReference type="PROSITE" id="PS51173"/>
    </source>
</evidence>
<evidence type="ECO:0000256" key="10">
    <source>
        <dbReference type="SAM" id="SignalP"/>
    </source>
</evidence>
<dbReference type="GO" id="GO:0030247">
    <property type="term" value="F:polysaccharide binding"/>
    <property type="evidence" value="ECO:0007669"/>
    <property type="project" value="UniProtKB-UniRule"/>
</dbReference>
<evidence type="ECO:0000256" key="7">
    <source>
        <dbReference type="ARBA" id="ARBA00023295"/>
    </source>
</evidence>
<feature type="domain" description="CBM2" evidence="12">
    <location>
        <begin position="794"/>
        <end position="898"/>
    </location>
</feature>
<evidence type="ECO:0000256" key="3">
    <source>
        <dbReference type="ARBA" id="ARBA00012744"/>
    </source>
</evidence>